<dbReference type="PANTHER" id="PTHR10126">
    <property type="entry name" value="TATA-BOX BINDING PROTEIN"/>
    <property type="match status" value="1"/>
</dbReference>
<dbReference type="SUPFAM" id="SSF55945">
    <property type="entry name" value="TATA-box binding protein-like"/>
    <property type="match status" value="2"/>
</dbReference>
<comment type="function">
    <text evidence="5">General factor that plays a role in the activation of archaeal genes transcribed by RNA polymerase. Binds specifically to the TATA box promoter element which lies close to the position of transcription initiation.</text>
</comment>
<dbReference type="GO" id="GO:0003677">
    <property type="term" value="F:DNA binding"/>
    <property type="evidence" value="ECO:0007669"/>
    <property type="project" value="UniProtKB-KW"/>
</dbReference>
<dbReference type="Gene3D" id="3.30.310.10">
    <property type="entry name" value="TATA-Binding Protein"/>
    <property type="match status" value="2"/>
</dbReference>
<sequence length="176" mass="20054">MVDVEYKVNNIVLTVSYKDSKFNLEKIASSLEGARHDPEVFPGVVYRKTEPKASFLIFESGEVNCLGTKSIEVAEKAIEGLTERLKRLGFEVEKPEVKVQNMVASMDFHRRFDLERIARNFRNVECEPEVFPGLVFRIKRKNVAILLFVEGEGTCVGARSEEEIEEAIDRVVEVIE</sequence>
<reference evidence="6 7" key="1">
    <citation type="journal article" date="2016" name="Sci. Rep.">
        <title>Metabolic traits of an uncultured archaeal lineage -MSBL1- from brine pools of the Red Sea.</title>
        <authorList>
            <person name="Mwirichia R."/>
            <person name="Alam I."/>
            <person name="Rashid M."/>
            <person name="Vinu M."/>
            <person name="Ba-Alawi W."/>
            <person name="Anthony Kamau A."/>
            <person name="Kamanda Ngugi D."/>
            <person name="Goker M."/>
            <person name="Klenk H.P."/>
            <person name="Bajic V."/>
            <person name="Stingl U."/>
        </authorList>
    </citation>
    <scope>NUCLEOTIDE SEQUENCE [LARGE SCALE GENOMIC DNA]</scope>
    <source>
        <strain evidence="6">SCGC-AAA259I09</strain>
    </source>
</reference>
<keyword evidence="2 5" id="KW-0677">Repeat</keyword>
<evidence type="ECO:0000256" key="2">
    <source>
        <dbReference type="ARBA" id="ARBA00022737"/>
    </source>
</evidence>
<gene>
    <name evidence="5" type="primary">tbp</name>
    <name evidence="6" type="ORF">AKJ37_07855</name>
</gene>
<evidence type="ECO:0000313" key="6">
    <source>
        <dbReference type="EMBL" id="KXA94190.1"/>
    </source>
</evidence>
<dbReference type="EMBL" id="LHXR01000202">
    <property type="protein sequence ID" value="KXA94190.1"/>
    <property type="molecule type" value="Genomic_DNA"/>
</dbReference>
<feature type="repeat" description="2" evidence="5">
    <location>
        <begin position="99"/>
        <end position="175"/>
    </location>
</feature>
<keyword evidence="7" id="KW-1185">Reference proteome</keyword>
<evidence type="ECO:0000256" key="3">
    <source>
        <dbReference type="ARBA" id="ARBA00023125"/>
    </source>
</evidence>
<dbReference type="InterPro" id="IPR000814">
    <property type="entry name" value="TBP"/>
</dbReference>
<comment type="caution">
    <text evidence="6">The sequence shown here is derived from an EMBL/GenBank/DDBJ whole genome shotgun (WGS) entry which is preliminary data.</text>
</comment>
<organism evidence="6 7">
    <name type="scientific">candidate division MSBL1 archaeon SCGC-AAA259I09</name>
    <dbReference type="NCBI Taxonomy" id="1698267"/>
    <lineage>
        <taxon>Archaea</taxon>
        <taxon>Methanobacteriati</taxon>
        <taxon>Methanobacteriota</taxon>
        <taxon>candidate division MSBL1</taxon>
    </lineage>
</organism>
<keyword evidence="4 5" id="KW-0804">Transcription</keyword>
<dbReference type="AlphaFoldDB" id="A0A133UJ81"/>
<dbReference type="InterPro" id="IPR012295">
    <property type="entry name" value="TBP_dom_sf"/>
</dbReference>
<dbReference type="Pfam" id="PF00352">
    <property type="entry name" value="TBP"/>
    <property type="match status" value="2"/>
</dbReference>
<proteinExistence type="inferred from homology"/>
<evidence type="ECO:0000256" key="4">
    <source>
        <dbReference type="ARBA" id="ARBA00023163"/>
    </source>
</evidence>
<dbReference type="Proteomes" id="UP000070463">
    <property type="component" value="Unassembled WGS sequence"/>
</dbReference>
<keyword evidence="3 5" id="KW-0238">DNA-binding</keyword>
<evidence type="ECO:0000256" key="5">
    <source>
        <dbReference type="HAMAP-Rule" id="MF_00408"/>
    </source>
</evidence>
<protein>
    <recommendedName>
        <fullName evidence="5">TATA-box-binding protein</fullName>
    </recommendedName>
    <alternativeName>
        <fullName evidence="5">Box A-binding protein</fullName>
        <shortName evidence="5">BAP</shortName>
    </alternativeName>
    <alternativeName>
        <fullName evidence="5">TATA sequence-binding protein</fullName>
        <shortName evidence="5">TBP</shortName>
    </alternativeName>
    <alternativeName>
        <fullName evidence="5">TATA-box factor</fullName>
    </alternativeName>
</protein>
<dbReference type="GO" id="GO:0003700">
    <property type="term" value="F:DNA-binding transcription factor activity"/>
    <property type="evidence" value="ECO:0007669"/>
    <property type="project" value="UniProtKB-UniRule"/>
</dbReference>
<dbReference type="HAMAP" id="MF_00408">
    <property type="entry name" value="TATA_bind_prot_arch"/>
    <property type="match status" value="1"/>
</dbReference>
<keyword evidence="5" id="KW-0805">Transcription regulation</keyword>
<evidence type="ECO:0000313" key="7">
    <source>
        <dbReference type="Proteomes" id="UP000070463"/>
    </source>
</evidence>
<comment type="caution">
    <text evidence="5">Lacks conserved residue(s) required for the propagation of feature annotation.</text>
</comment>
<evidence type="ECO:0000256" key="1">
    <source>
        <dbReference type="ARBA" id="ARBA00005560"/>
    </source>
</evidence>
<comment type="similarity">
    <text evidence="1 5">Belongs to the TBP family.</text>
</comment>
<name>A0A133UJ81_9EURY</name>
<accession>A0A133UJ81</accession>
<dbReference type="GO" id="GO:0006352">
    <property type="term" value="P:DNA-templated transcription initiation"/>
    <property type="evidence" value="ECO:0007669"/>
    <property type="project" value="InterPro"/>
</dbReference>
<dbReference type="PRINTS" id="PR00686">
    <property type="entry name" value="TIFACTORIID"/>
</dbReference>